<organism evidence="2 3">
    <name type="scientific">Neptuniibacter pectenicola</name>
    <dbReference type="NCBI Taxonomy" id="1806669"/>
    <lineage>
        <taxon>Bacteria</taxon>
        <taxon>Pseudomonadati</taxon>
        <taxon>Pseudomonadota</taxon>
        <taxon>Gammaproteobacteria</taxon>
        <taxon>Oceanospirillales</taxon>
        <taxon>Oceanospirillaceae</taxon>
        <taxon>Neptuniibacter</taxon>
    </lineage>
</organism>
<keyword evidence="1" id="KW-0732">Signal</keyword>
<evidence type="ECO:0008006" key="4">
    <source>
        <dbReference type="Google" id="ProtNLM"/>
    </source>
</evidence>
<dbReference type="RefSeq" id="WP_067987178.1">
    <property type="nucleotide sequence ID" value="NZ_CAXBCE010000035.1"/>
</dbReference>
<evidence type="ECO:0000313" key="3">
    <source>
        <dbReference type="Proteomes" id="UP001449225"/>
    </source>
</evidence>
<dbReference type="Proteomes" id="UP001449225">
    <property type="component" value="Unassembled WGS sequence"/>
</dbReference>
<sequence>MSNDVKGICRHTLVTLAGAACLTLSPSLLAGDAANGEALYHEVEIERTIRGEAYSDANCETCHDPSLYMSEQRKVTTFAKLEAFVEGCNTNLDVGWFPEDVADVASYLNKEYYKFEE</sequence>
<evidence type="ECO:0000256" key="1">
    <source>
        <dbReference type="SAM" id="SignalP"/>
    </source>
</evidence>
<accession>A0ABU9TUU2</accession>
<feature type="signal peptide" evidence="1">
    <location>
        <begin position="1"/>
        <end position="30"/>
    </location>
</feature>
<comment type="caution">
    <text evidence="2">The sequence shown here is derived from an EMBL/GenBank/DDBJ whole genome shotgun (WGS) entry which is preliminary data.</text>
</comment>
<evidence type="ECO:0000313" key="2">
    <source>
        <dbReference type="EMBL" id="MEM5537475.1"/>
    </source>
</evidence>
<keyword evidence="3" id="KW-1185">Reference proteome</keyword>
<protein>
    <recommendedName>
        <fullName evidence="4">Cytochrome c domain-containing protein</fullName>
    </recommendedName>
</protein>
<dbReference type="EMBL" id="JBBMRA010000015">
    <property type="protein sequence ID" value="MEM5537475.1"/>
    <property type="molecule type" value="Genomic_DNA"/>
</dbReference>
<dbReference type="SUPFAM" id="SSF46626">
    <property type="entry name" value="Cytochrome c"/>
    <property type="match status" value="1"/>
</dbReference>
<reference evidence="2 3" key="1">
    <citation type="submission" date="2024-03" db="EMBL/GenBank/DDBJ databases">
        <title>Community enrichment and isolation of bacterial strains for fucoidan degradation.</title>
        <authorList>
            <person name="Sichert A."/>
        </authorList>
    </citation>
    <scope>NUCLEOTIDE SEQUENCE [LARGE SCALE GENOMIC DNA]</scope>
    <source>
        <strain evidence="2 3">AS76</strain>
    </source>
</reference>
<proteinExistence type="predicted"/>
<name>A0ABU9TUU2_9GAMM</name>
<gene>
    <name evidence="2" type="ORF">WNY58_13850</name>
</gene>
<dbReference type="InterPro" id="IPR036909">
    <property type="entry name" value="Cyt_c-like_dom_sf"/>
</dbReference>
<feature type="chain" id="PRO_5046907090" description="Cytochrome c domain-containing protein" evidence="1">
    <location>
        <begin position="31"/>
        <end position="117"/>
    </location>
</feature>
<dbReference type="PROSITE" id="PS51257">
    <property type="entry name" value="PROKAR_LIPOPROTEIN"/>
    <property type="match status" value="1"/>
</dbReference>